<dbReference type="InterPro" id="IPR000387">
    <property type="entry name" value="Tyr_Pase_dom"/>
</dbReference>
<organism evidence="4 5">
    <name type="scientific">Candidatus Acidianus copahuensis</name>
    <dbReference type="NCBI Taxonomy" id="1160895"/>
    <lineage>
        <taxon>Archaea</taxon>
        <taxon>Thermoproteota</taxon>
        <taxon>Thermoprotei</taxon>
        <taxon>Sulfolobales</taxon>
        <taxon>Sulfolobaceae</taxon>
        <taxon>Acidianus</taxon>
    </lineage>
</organism>
<gene>
    <name evidence="4" type="ORF">CM19_02670</name>
</gene>
<dbReference type="Proteomes" id="UP000024332">
    <property type="component" value="Unassembled WGS sequence"/>
</dbReference>
<dbReference type="PROSITE" id="PS50054">
    <property type="entry name" value="TYR_PHOSPHATASE_DUAL"/>
    <property type="match status" value="1"/>
</dbReference>
<dbReference type="STRING" id="1160895.CM19_02670"/>
<feature type="domain" description="Tyrosine specific protein phosphatases" evidence="3">
    <location>
        <begin position="76"/>
        <end position="140"/>
    </location>
</feature>
<dbReference type="EMBL" id="JFZT01000017">
    <property type="protein sequence ID" value="EZQ11119.1"/>
    <property type="molecule type" value="Genomic_DNA"/>
</dbReference>
<dbReference type="SUPFAM" id="SSF52799">
    <property type="entry name" value="(Phosphotyrosine protein) phosphatases II"/>
    <property type="match status" value="1"/>
</dbReference>
<dbReference type="AlphaFoldDB" id="A0A031LUI8"/>
<dbReference type="SMART" id="SM00404">
    <property type="entry name" value="PTPc_motif"/>
    <property type="match status" value="1"/>
</dbReference>
<dbReference type="InterPro" id="IPR003595">
    <property type="entry name" value="Tyr_Pase_cat"/>
</dbReference>
<dbReference type="PROSITE" id="PS50056">
    <property type="entry name" value="TYR_PHOSPHATASE_2"/>
    <property type="match status" value="1"/>
</dbReference>
<dbReference type="InterPro" id="IPR050561">
    <property type="entry name" value="PTP"/>
</dbReference>
<dbReference type="SMART" id="SM00195">
    <property type="entry name" value="DSPc"/>
    <property type="match status" value="1"/>
</dbReference>
<dbReference type="InterPro" id="IPR057023">
    <property type="entry name" value="PTP-SAK"/>
</dbReference>
<dbReference type="InterPro" id="IPR020422">
    <property type="entry name" value="TYR_PHOSPHATASE_DUAL_dom"/>
</dbReference>
<dbReference type="OrthoDB" id="117569at2157"/>
<accession>A0A031LUI8</accession>
<protein>
    <submittedName>
        <fullName evidence="4">Protein phosphatase</fullName>
    </submittedName>
</protein>
<keyword evidence="1" id="KW-0378">Hydrolase</keyword>
<evidence type="ECO:0000256" key="1">
    <source>
        <dbReference type="ARBA" id="ARBA00022801"/>
    </source>
</evidence>
<evidence type="ECO:0000259" key="3">
    <source>
        <dbReference type="PROSITE" id="PS50056"/>
    </source>
</evidence>
<dbReference type="InterPro" id="IPR029021">
    <property type="entry name" value="Prot-tyrosine_phosphatase-like"/>
</dbReference>
<dbReference type="GO" id="GO:0004725">
    <property type="term" value="F:protein tyrosine phosphatase activity"/>
    <property type="evidence" value="ECO:0007669"/>
    <property type="project" value="InterPro"/>
</dbReference>
<dbReference type="FunFam" id="3.90.190.10:FF:000157">
    <property type="entry name" value="Protein-tyrosine phosphatase"/>
    <property type="match status" value="1"/>
</dbReference>
<reference evidence="4 5" key="1">
    <citation type="submission" date="2014-03" db="EMBL/GenBank/DDBJ databases">
        <title>Draft genome sequence of the novel thermoacidophilic archaea Acidianus copahuensis ALE1 strain, isolated from Copahue volcanic area in Neuquen Argentina.</title>
        <authorList>
            <person name="Urbieta M.S."/>
            <person name="Rascovan N."/>
            <person name="Castro C."/>
            <person name="Revale S."/>
            <person name="Giaveno M.A."/>
            <person name="Vazquez M.P."/>
            <person name="Donati E.R."/>
        </authorList>
    </citation>
    <scope>NUCLEOTIDE SEQUENCE [LARGE SCALE GENOMIC DNA]</scope>
    <source>
        <strain evidence="4 5">ALE1</strain>
    </source>
</reference>
<sequence>MYWVRKGIIGGSSIPYTLSEISEWKSRGVRRVLVLPEDWEIEEAWGDIQYYLKIIAENGFEYLHEPISDGHAPTEEQFSRILSWLSSGKGNLVHCIGGIGRTGTIIAGYLMVKEGFSSREAVEEVRKYQPGSVQTLKQYEFLLRLEKWTTSSTF</sequence>
<dbReference type="InterPro" id="IPR016130">
    <property type="entry name" value="Tyr_Pase_AS"/>
</dbReference>
<dbReference type="PRINTS" id="PR00700">
    <property type="entry name" value="PRTYPHPHTASE"/>
</dbReference>
<dbReference type="RefSeq" id="WP_048098844.1">
    <property type="nucleotide sequence ID" value="NZ_JFZT01000017.1"/>
</dbReference>
<dbReference type="InterPro" id="IPR000242">
    <property type="entry name" value="PTP_cat"/>
</dbReference>
<dbReference type="Gene3D" id="3.90.190.10">
    <property type="entry name" value="Protein tyrosine phosphatase superfamily"/>
    <property type="match status" value="1"/>
</dbReference>
<dbReference type="Pfam" id="PF22784">
    <property type="entry name" value="PTP-SAK"/>
    <property type="match status" value="1"/>
</dbReference>
<comment type="caution">
    <text evidence="4">The sequence shown here is derived from an EMBL/GenBank/DDBJ whole genome shotgun (WGS) entry which is preliminary data.</text>
</comment>
<proteinExistence type="predicted"/>
<keyword evidence="5" id="KW-1185">Reference proteome</keyword>
<evidence type="ECO:0000259" key="2">
    <source>
        <dbReference type="PROSITE" id="PS50054"/>
    </source>
</evidence>
<feature type="domain" description="Tyrosine-protein phosphatase" evidence="2">
    <location>
        <begin position="1"/>
        <end position="154"/>
    </location>
</feature>
<name>A0A031LUI8_9CREN</name>
<evidence type="ECO:0000313" key="5">
    <source>
        <dbReference type="Proteomes" id="UP000024332"/>
    </source>
</evidence>
<dbReference type="PROSITE" id="PS00383">
    <property type="entry name" value="TYR_PHOSPHATASE_1"/>
    <property type="match status" value="1"/>
</dbReference>
<evidence type="ECO:0000313" key="4">
    <source>
        <dbReference type="EMBL" id="EZQ11119.1"/>
    </source>
</evidence>
<dbReference type="PANTHER" id="PTHR23339">
    <property type="entry name" value="TYROSINE SPECIFIC PROTEIN PHOSPHATASE AND DUAL SPECIFICITY PROTEIN PHOSPHATASE"/>
    <property type="match status" value="1"/>
</dbReference>